<dbReference type="AlphaFoldDB" id="A0A6G0W165"/>
<dbReference type="EMBL" id="VUJU01009892">
    <property type="protein sequence ID" value="KAF0717023.1"/>
    <property type="molecule type" value="Genomic_DNA"/>
</dbReference>
<comment type="caution">
    <text evidence="2">The sequence shown here is derived from an EMBL/GenBank/DDBJ whole genome shotgun (WGS) entry which is preliminary data.</text>
</comment>
<organism evidence="2 3">
    <name type="scientific">Aphis craccivora</name>
    <name type="common">Cowpea aphid</name>
    <dbReference type="NCBI Taxonomy" id="307492"/>
    <lineage>
        <taxon>Eukaryota</taxon>
        <taxon>Metazoa</taxon>
        <taxon>Ecdysozoa</taxon>
        <taxon>Arthropoda</taxon>
        <taxon>Hexapoda</taxon>
        <taxon>Insecta</taxon>
        <taxon>Pterygota</taxon>
        <taxon>Neoptera</taxon>
        <taxon>Paraneoptera</taxon>
        <taxon>Hemiptera</taxon>
        <taxon>Sternorrhyncha</taxon>
        <taxon>Aphidomorpha</taxon>
        <taxon>Aphidoidea</taxon>
        <taxon>Aphididae</taxon>
        <taxon>Aphidini</taxon>
        <taxon>Aphis</taxon>
        <taxon>Aphis</taxon>
    </lineage>
</organism>
<feature type="non-terminal residue" evidence="2">
    <location>
        <position position="180"/>
    </location>
</feature>
<proteinExistence type="predicted"/>
<gene>
    <name evidence="2" type="ORF">FWK35_00036808</name>
</gene>
<protein>
    <recommendedName>
        <fullName evidence="4">Nucleic-acid-binding protein</fullName>
    </recommendedName>
</protein>
<keyword evidence="3" id="KW-1185">Reference proteome</keyword>
<evidence type="ECO:0000256" key="1">
    <source>
        <dbReference type="SAM" id="MobiDB-lite"/>
    </source>
</evidence>
<reference evidence="2 3" key="1">
    <citation type="submission" date="2019-08" db="EMBL/GenBank/DDBJ databases">
        <title>Whole genome of Aphis craccivora.</title>
        <authorList>
            <person name="Voronova N.V."/>
            <person name="Shulinski R.S."/>
            <person name="Bandarenka Y.V."/>
            <person name="Zhorov D.G."/>
            <person name="Warner D."/>
        </authorList>
    </citation>
    <scope>NUCLEOTIDE SEQUENCE [LARGE SCALE GENOMIC DNA]</scope>
    <source>
        <strain evidence="2">180601</strain>
        <tissue evidence="2">Whole Body</tissue>
    </source>
</reference>
<dbReference type="Proteomes" id="UP000478052">
    <property type="component" value="Unassembled WGS sequence"/>
</dbReference>
<evidence type="ECO:0000313" key="2">
    <source>
        <dbReference type="EMBL" id="KAF0717023.1"/>
    </source>
</evidence>
<accession>A0A6G0W165</accession>
<evidence type="ECO:0000313" key="3">
    <source>
        <dbReference type="Proteomes" id="UP000478052"/>
    </source>
</evidence>
<name>A0A6G0W165_APHCR</name>
<sequence length="180" mass="19963">MSRPNTPYKRNLSSTSSTSSSPKAGEKKSKIFVSTNKYAALADDFDSSTEVFSPPPVPTSPSIQDAVTADSKSPGIQPLDNEHLKSPPIFVKNIAKLNVLKNDLIRITGPDGFTLSAFNDVLKIKTPNCKSHLLIMEYLMDENKDYTFHTFRPRHLRPIKAVIRNIHHSTAPEEIETALS</sequence>
<evidence type="ECO:0008006" key="4">
    <source>
        <dbReference type="Google" id="ProtNLM"/>
    </source>
</evidence>
<feature type="region of interest" description="Disordered" evidence="1">
    <location>
        <begin position="47"/>
        <end position="82"/>
    </location>
</feature>
<feature type="region of interest" description="Disordered" evidence="1">
    <location>
        <begin position="1"/>
        <end position="28"/>
    </location>
</feature>